<keyword evidence="6" id="KW-1185">Reference proteome</keyword>
<dbReference type="OrthoDB" id="9797687at2"/>
<evidence type="ECO:0000313" key="5">
    <source>
        <dbReference type="EMBL" id="RDU73795.1"/>
    </source>
</evidence>
<evidence type="ECO:0000256" key="2">
    <source>
        <dbReference type="ARBA" id="ARBA00009497"/>
    </source>
</evidence>
<dbReference type="GO" id="GO:0008199">
    <property type="term" value="F:ferric iron binding"/>
    <property type="evidence" value="ECO:0007669"/>
    <property type="project" value="InterPro"/>
</dbReference>
<accession>A0A3D8J9F3</accession>
<evidence type="ECO:0000256" key="1">
    <source>
        <dbReference type="ARBA" id="ARBA00004496"/>
    </source>
</evidence>
<dbReference type="Proteomes" id="UP000256424">
    <property type="component" value="Unassembled WGS sequence"/>
</dbReference>
<comment type="subcellular location">
    <subcellularLocation>
        <location evidence="1">Cytoplasm</location>
    </subcellularLocation>
</comment>
<dbReference type="RefSeq" id="WP_104762629.1">
    <property type="nucleotide sequence ID" value="NZ_FZPM01000005.1"/>
</dbReference>
<organism evidence="5 6">
    <name type="scientific">Helicobacter aurati</name>
    <dbReference type="NCBI Taxonomy" id="137778"/>
    <lineage>
        <taxon>Bacteria</taxon>
        <taxon>Pseudomonadati</taxon>
        <taxon>Campylobacterota</taxon>
        <taxon>Epsilonproteobacteria</taxon>
        <taxon>Campylobacterales</taxon>
        <taxon>Helicobacteraceae</taxon>
        <taxon>Helicobacter</taxon>
    </lineage>
</organism>
<dbReference type="PANTHER" id="PTHR42932:SF1">
    <property type="entry name" value="GENERAL STRESS PROTEIN 20U"/>
    <property type="match status" value="1"/>
</dbReference>
<reference evidence="5 6" key="1">
    <citation type="submission" date="2018-04" db="EMBL/GenBank/DDBJ databases">
        <title>Novel Campyloabacter and Helicobacter Species and Strains.</title>
        <authorList>
            <person name="Mannion A.J."/>
            <person name="Shen Z."/>
            <person name="Fox J.G."/>
        </authorList>
    </citation>
    <scope>NUCLEOTIDE SEQUENCE [LARGE SCALE GENOMIC DNA]</scope>
    <source>
        <strain evidence="5 6">MIT 97-5075</strain>
    </source>
</reference>
<sequence length="148" mass="16946">MSTNAKQVAILKQLQADSLVFFMKVHNFHWNVKGKDFPQTHKVTEEIYTIFSNIFDDLAERIAQLGDTPLVTLTEILKTAQIKEDSNTSFRSESVMKNILADYQYFLETFRKLSEIANATQDIATQAYADSQISFLEKSVWMLNAQLA</sequence>
<dbReference type="InterPro" id="IPR023188">
    <property type="entry name" value="DPS_DNA-bd_CS"/>
</dbReference>
<protein>
    <submittedName>
        <fullName evidence="5">DNA starvation/stationary phase protection protein</fullName>
    </submittedName>
</protein>
<comment type="similarity">
    <text evidence="2 3">Belongs to the Dps family.</text>
</comment>
<dbReference type="GO" id="GO:0016722">
    <property type="term" value="F:oxidoreductase activity, acting on metal ions"/>
    <property type="evidence" value="ECO:0007669"/>
    <property type="project" value="InterPro"/>
</dbReference>
<dbReference type="InterPro" id="IPR002177">
    <property type="entry name" value="DPS_DNA-bd"/>
</dbReference>
<gene>
    <name evidence="5" type="ORF">CQA66_01020</name>
</gene>
<dbReference type="CDD" id="cd01043">
    <property type="entry name" value="DPS"/>
    <property type="match status" value="1"/>
</dbReference>
<dbReference type="PRINTS" id="PR01346">
    <property type="entry name" value="HELNAPAPROT"/>
</dbReference>
<dbReference type="PROSITE" id="PS00819">
    <property type="entry name" value="DPS_2"/>
    <property type="match status" value="1"/>
</dbReference>
<dbReference type="SUPFAM" id="SSF47240">
    <property type="entry name" value="Ferritin-like"/>
    <property type="match status" value="1"/>
</dbReference>
<name>A0A3D8J9F3_9HELI</name>
<dbReference type="Gene3D" id="1.20.1260.10">
    <property type="match status" value="1"/>
</dbReference>
<dbReference type="PANTHER" id="PTHR42932">
    <property type="entry name" value="GENERAL STRESS PROTEIN 20U"/>
    <property type="match status" value="1"/>
</dbReference>
<dbReference type="InterPro" id="IPR008331">
    <property type="entry name" value="Ferritin_DPS_dom"/>
</dbReference>
<evidence type="ECO:0000259" key="4">
    <source>
        <dbReference type="Pfam" id="PF00210"/>
    </source>
</evidence>
<dbReference type="GO" id="GO:0005737">
    <property type="term" value="C:cytoplasm"/>
    <property type="evidence" value="ECO:0007669"/>
    <property type="project" value="UniProtKB-SubCell"/>
</dbReference>
<dbReference type="EMBL" id="NXLW01000001">
    <property type="protein sequence ID" value="RDU73795.1"/>
    <property type="molecule type" value="Genomic_DNA"/>
</dbReference>
<dbReference type="InterPro" id="IPR012347">
    <property type="entry name" value="Ferritin-like"/>
</dbReference>
<dbReference type="InterPro" id="IPR009078">
    <property type="entry name" value="Ferritin-like_SF"/>
</dbReference>
<evidence type="ECO:0000313" key="6">
    <source>
        <dbReference type="Proteomes" id="UP000256424"/>
    </source>
</evidence>
<dbReference type="Pfam" id="PF00210">
    <property type="entry name" value="Ferritin"/>
    <property type="match status" value="1"/>
</dbReference>
<comment type="caution">
    <text evidence="5">The sequence shown here is derived from an EMBL/GenBank/DDBJ whole genome shotgun (WGS) entry which is preliminary data.</text>
</comment>
<evidence type="ECO:0000256" key="3">
    <source>
        <dbReference type="RuleBase" id="RU003875"/>
    </source>
</evidence>
<proteinExistence type="inferred from homology"/>
<feature type="domain" description="Ferritin/DPS" evidence="4">
    <location>
        <begin position="9"/>
        <end position="147"/>
    </location>
</feature>
<dbReference type="PIRSF" id="PIRSF005900">
    <property type="entry name" value="Dps"/>
    <property type="match status" value="1"/>
</dbReference>
<dbReference type="AlphaFoldDB" id="A0A3D8J9F3"/>